<evidence type="ECO:0000256" key="3">
    <source>
        <dbReference type="ARBA" id="ARBA00022692"/>
    </source>
</evidence>
<dbReference type="EMBL" id="JWIN03000075">
    <property type="protein sequence ID" value="KAB1251639.1"/>
    <property type="molecule type" value="Genomic_DNA"/>
</dbReference>
<evidence type="ECO:0000256" key="6">
    <source>
        <dbReference type="ARBA" id="ARBA00023273"/>
    </source>
</evidence>
<dbReference type="PANTHER" id="PTHR13531:SF8">
    <property type="entry name" value="TRANSMEMBRANE PROTEIN 80"/>
    <property type="match status" value="1"/>
</dbReference>
<keyword evidence="10" id="KW-1185">Reference proteome</keyword>
<dbReference type="Pfam" id="PF09799">
    <property type="entry name" value="Transmemb_17"/>
    <property type="match status" value="2"/>
</dbReference>
<evidence type="ECO:0000256" key="7">
    <source>
        <dbReference type="SAM" id="MobiDB-lite"/>
    </source>
</evidence>
<evidence type="ECO:0000313" key="10">
    <source>
        <dbReference type="Proteomes" id="UP000299084"/>
    </source>
</evidence>
<dbReference type="GO" id="GO:0016020">
    <property type="term" value="C:membrane"/>
    <property type="evidence" value="ECO:0007669"/>
    <property type="project" value="UniProtKB-SubCell"/>
</dbReference>
<gene>
    <name evidence="9" type="ORF">Cadr_000030540</name>
</gene>
<dbReference type="Proteomes" id="UP000299084">
    <property type="component" value="Unassembled WGS sequence"/>
</dbReference>
<sequence length="301" mass="32278">MRPRGPRPQPTVRTTLAGLRRSVTRPREPGAADSVRPRLQHEPSPPEVEPSGAERSRALILTSLGSPPPPVRKCPSAVGQTNRASATVRKQFPKRGAVEPLREQKRKWPKGRRSRPGPRGCRDRGGLGGRDGAESGGKMAASRRESLTTGQLSSVPLQALLYLRGTYFALYFLATLLMVMYKSQVFTYPHGYLVLDLALLSLMGILEAAQLYLGPSGAYLPEPGSPVTSVCPSGAKGNLLEAEAPLAASLVLTLGDALLTVYFLLWQTLVLRADSVLSATLLALHSLEAVLQVVAIAAFVS</sequence>
<feature type="compositionally biased region" description="Basic and acidic residues" evidence="7">
    <location>
        <begin position="25"/>
        <end position="41"/>
    </location>
</feature>
<name>A0A5N4BYH7_CAMDR</name>
<dbReference type="AlphaFoldDB" id="A0A5N4BYH7"/>
<feature type="compositionally biased region" description="Basic residues" evidence="7">
    <location>
        <begin position="104"/>
        <end position="116"/>
    </location>
</feature>
<dbReference type="PANTHER" id="PTHR13531">
    <property type="entry name" value="GEO07735P1-RELATED-RELATED"/>
    <property type="match status" value="1"/>
</dbReference>
<dbReference type="GO" id="GO:1905515">
    <property type="term" value="P:non-motile cilium assembly"/>
    <property type="evidence" value="ECO:0007669"/>
    <property type="project" value="TreeGrafter"/>
</dbReference>
<feature type="transmembrane region" description="Helical" evidence="8">
    <location>
        <begin position="161"/>
        <end position="181"/>
    </location>
</feature>
<keyword evidence="5 8" id="KW-0472">Membrane</keyword>
<keyword evidence="6" id="KW-0966">Cell projection</keyword>
<feature type="transmembrane region" description="Helical" evidence="8">
    <location>
        <begin position="277"/>
        <end position="300"/>
    </location>
</feature>
<evidence type="ECO:0000256" key="1">
    <source>
        <dbReference type="ARBA" id="ARBA00004138"/>
    </source>
</evidence>
<protein>
    <submittedName>
        <fullName evidence="9">Transmembrane protein 80</fullName>
    </submittedName>
</protein>
<organism evidence="9 10">
    <name type="scientific">Camelus dromedarius</name>
    <name type="common">Dromedary</name>
    <name type="synonym">Arabian camel</name>
    <dbReference type="NCBI Taxonomy" id="9838"/>
    <lineage>
        <taxon>Eukaryota</taxon>
        <taxon>Metazoa</taxon>
        <taxon>Chordata</taxon>
        <taxon>Craniata</taxon>
        <taxon>Vertebrata</taxon>
        <taxon>Euteleostomi</taxon>
        <taxon>Mammalia</taxon>
        <taxon>Eutheria</taxon>
        <taxon>Laurasiatheria</taxon>
        <taxon>Artiodactyla</taxon>
        <taxon>Tylopoda</taxon>
        <taxon>Camelidae</taxon>
        <taxon>Camelus</taxon>
    </lineage>
</organism>
<feature type="region of interest" description="Disordered" evidence="7">
    <location>
        <begin position="1"/>
        <end position="147"/>
    </location>
</feature>
<keyword evidence="3 8" id="KW-0812">Transmembrane</keyword>
<feature type="transmembrane region" description="Helical" evidence="8">
    <location>
        <begin position="193"/>
        <end position="213"/>
    </location>
</feature>
<dbReference type="STRING" id="9838.ENSCDRP00005011997"/>
<evidence type="ECO:0000256" key="8">
    <source>
        <dbReference type="SAM" id="Phobius"/>
    </source>
</evidence>
<keyword evidence="4 8" id="KW-1133">Transmembrane helix</keyword>
<dbReference type="GO" id="GO:0035869">
    <property type="term" value="C:ciliary transition zone"/>
    <property type="evidence" value="ECO:0007669"/>
    <property type="project" value="TreeGrafter"/>
</dbReference>
<comment type="caution">
    <text evidence="9">The sequence shown here is derived from an EMBL/GenBank/DDBJ whole genome shotgun (WGS) entry which is preliminary data.</text>
</comment>
<reference evidence="9 10" key="1">
    <citation type="journal article" date="2019" name="Mol. Ecol. Resour.">
        <title>Improving Illumina assemblies with Hi-C and long reads: an example with the North African dromedary.</title>
        <authorList>
            <person name="Elbers J.P."/>
            <person name="Rogers M.F."/>
            <person name="Perelman P.L."/>
            <person name="Proskuryakova A.A."/>
            <person name="Serdyukova N.A."/>
            <person name="Johnson W.E."/>
            <person name="Horin P."/>
            <person name="Corander J."/>
            <person name="Murphy D."/>
            <person name="Burger P.A."/>
        </authorList>
    </citation>
    <scope>NUCLEOTIDE SEQUENCE [LARGE SCALE GENOMIC DNA]</scope>
    <source>
        <strain evidence="9">Drom800</strain>
        <tissue evidence="9">Blood</tissue>
    </source>
</reference>
<proteinExistence type="predicted"/>
<evidence type="ECO:0000256" key="4">
    <source>
        <dbReference type="ARBA" id="ARBA00022989"/>
    </source>
</evidence>
<accession>A0A5N4BYH7</accession>
<evidence type="ECO:0000256" key="2">
    <source>
        <dbReference type="ARBA" id="ARBA00004141"/>
    </source>
</evidence>
<evidence type="ECO:0000313" key="9">
    <source>
        <dbReference type="EMBL" id="KAB1251639.1"/>
    </source>
</evidence>
<comment type="subcellular location">
    <subcellularLocation>
        <location evidence="1">Cell projection</location>
        <location evidence="1">Cilium</location>
    </subcellularLocation>
    <subcellularLocation>
        <location evidence="2">Membrane</location>
        <topology evidence="2">Multi-pass membrane protein</topology>
    </subcellularLocation>
</comment>
<evidence type="ECO:0000256" key="5">
    <source>
        <dbReference type="ARBA" id="ARBA00023136"/>
    </source>
</evidence>
<feature type="transmembrane region" description="Helical" evidence="8">
    <location>
        <begin position="246"/>
        <end position="265"/>
    </location>
</feature>
<dbReference type="InterPro" id="IPR019184">
    <property type="entry name" value="Uncharacterised_TM-17"/>
</dbReference>